<gene>
    <name evidence="1" type="ORF">WT83_28905</name>
</gene>
<dbReference type="Proteomes" id="UP000068016">
    <property type="component" value="Unassembled WGS sequence"/>
</dbReference>
<protein>
    <submittedName>
        <fullName evidence="1">Uncharacterized protein</fullName>
    </submittedName>
</protein>
<accession>A0A108E6K6</accession>
<dbReference type="AlphaFoldDB" id="A0A108E6K6"/>
<evidence type="ECO:0000313" key="1">
    <source>
        <dbReference type="EMBL" id="KWN05587.1"/>
    </source>
</evidence>
<proteinExistence type="predicted"/>
<reference evidence="1 2" key="1">
    <citation type="submission" date="2015-11" db="EMBL/GenBank/DDBJ databases">
        <title>Expanding the genomic diversity of Burkholderia species for the development of highly accurate diagnostics.</title>
        <authorList>
            <person name="Sahl J."/>
            <person name="Keim P."/>
            <person name="Wagner D."/>
        </authorList>
    </citation>
    <scope>NUCLEOTIDE SEQUENCE [LARGE SCALE GENOMIC DNA]</scope>
    <source>
        <strain evidence="1 2">MSMB793WGS</strain>
    </source>
</reference>
<sequence>MTTCPPCALPGADQDPAKLLPHVAVLDGLRHACHRRVVRHRHGAVFDALAQMGFITWVRQPTRLSSPIVSDRAIAYHGPVEIAELTPVGRSALDWLTGLERRVRWAILRDLHYGLRRAPDAP</sequence>
<name>A0A108E6K6_9BURK</name>
<comment type="caution">
    <text evidence="1">The sequence shown here is derived from an EMBL/GenBank/DDBJ whole genome shotgun (WGS) entry which is preliminary data.</text>
</comment>
<evidence type="ECO:0000313" key="2">
    <source>
        <dbReference type="Proteomes" id="UP000068016"/>
    </source>
</evidence>
<dbReference type="EMBL" id="LPLZ01000081">
    <property type="protein sequence ID" value="KWN05587.1"/>
    <property type="molecule type" value="Genomic_DNA"/>
</dbReference>
<organism evidence="1 2">
    <name type="scientific">Burkholderia territorii</name>
    <dbReference type="NCBI Taxonomy" id="1503055"/>
    <lineage>
        <taxon>Bacteria</taxon>
        <taxon>Pseudomonadati</taxon>
        <taxon>Pseudomonadota</taxon>
        <taxon>Betaproteobacteria</taxon>
        <taxon>Burkholderiales</taxon>
        <taxon>Burkholderiaceae</taxon>
        <taxon>Burkholderia</taxon>
        <taxon>Burkholderia cepacia complex</taxon>
    </lineage>
</organism>